<dbReference type="GO" id="GO:0046872">
    <property type="term" value="F:metal ion binding"/>
    <property type="evidence" value="ECO:0007669"/>
    <property type="project" value="UniProtKB-KW"/>
</dbReference>
<organism evidence="4 5">
    <name type="scientific">Nitrosospira lacus</name>
    <dbReference type="NCBI Taxonomy" id="1288494"/>
    <lineage>
        <taxon>Bacteria</taxon>
        <taxon>Pseudomonadati</taxon>
        <taxon>Pseudomonadota</taxon>
        <taxon>Betaproteobacteria</taxon>
        <taxon>Nitrosomonadales</taxon>
        <taxon>Nitrosomonadaceae</taxon>
        <taxon>Nitrosospira</taxon>
    </lineage>
</organism>
<dbReference type="AlphaFoldDB" id="A0A1W6SQT2"/>
<proteinExistence type="predicted"/>
<dbReference type="PANTHER" id="PTHR11474">
    <property type="entry name" value="TYROSINASE FAMILY MEMBER"/>
    <property type="match status" value="1"/>
</dbReference>
<dbReference type="InterPro" id="IPR002227">
    <property type="entry name" value="Tyrosinase_Cu-bd"/>
</dbReference>
<dbReference type="SUPFAM" id="SSF48056">
    <property type="entry name" value="Di-copper centre-containing domain"/>
    <property type="match status" value="1"/>
</dbReference>
<dbReference type="EMBL" id="CP021106">
    <property type="protein sequence ID" value="ARO88135.1"/>
    <property type="molecule type" value="Genomic_DNA"/>
</dbReference>
<dbReference type="Pfam" id="PF00264">
    <property type="entry name" value="Tyrosinase"/>
    <property type="match status" value="1"/>
</dbReference>
<evidence type="ECO:0000313" key="4">
    <source>
        <dbReference type="EMBL" id="ARO88135.1"/>
    </source>
</evidence>
<dbReference type="InterPro" id="IPR050316">
    <property type="entry name" value="Tyrosinase/Hemocyanin"/>
</dbReference>
<keyword evidence="1" id="KW-0479">Metal-binding</keyword>
<dbReference type="OrthoDB" id="2874181at2"/>
<feature type="domain" description="Tyrosinase copper-binding" evidence="3">
    <location>
        <begin position="319"/>
        <end position="330"/>
    </location>
</feature>
<dbReference type="Proteomes" id="UP000012179">
    <property type="component" value="Chromosome"/>
</dbReference>
<dbReference type="PRINTS" id="PR00092">
    <property type="entry name" value="TYROSINASE"/>
</dbReference>
<dbReference type="RefSeq" id="WP_004177751.1">
    <property type="nucleotide sequence ID" value="NZ_CP021106.3"/>
</dbReference>
<accession>A0A1W6SQT2</accession>
<dbReference type="PROSITE" id="PS00498">
    <property type="entry name" value="TYROSINASE_2"/>
    <property type="match status" value="1"/>
</dbReference>
<evidence type="ECO:0000256" key="1">
    <source>
        <dbReference type="ARBA" id="ARBA00022723"/>
    </source>
</evidence>
<dbReference type="PANTHER" id="PTHR11474:SF76">
    <property type="entry name" value="SHKT DOMAIN-CONTAINING PROTEIN"/>
    <property type="match status" value="1"/>
</dbReference>
<dbReference type="KEGG" id="nlc:EBAPG3_010310"/>
<dbReference type="InterPro" id="IPR019546">
    <property type="entry name" value="TAT_signal_bac_arc"/>
</dbReference>
<evidence type="ECO:0000313" key="5">
    <source>
        <dbReference type="Proteomes" id="UP000012179"/>
    </source>
</evidence>
<dbReference type="InterPro" id="IPR008922">
    <property type="entry name" value="Di-copper_centre_dom_sf"/>
</dbReference>
<dbReference type="GO" id="GO:0016491">
    <property type="term" value="F:oxidoreductase activity"/>
    <property type="evidence" value="ECO:0007669"/>
    <property type="project" value="InterPro"/>
</dbReference>
<evidence type="ECO:0000259" key="3">
    <source>
        <dbReference type="PROSITE" id="PS00498"/>
    </source>
</evidence>
<protein>
    <submittedName>
        <fullName evidence="4">Tyrosinase</fullName>
    </submittedName>
</protein>
<dbReference type="eggNOG" id="ENOG502Z8GH">
    <property type="taxonomic scope" value="Bacteria"/>
</dbReference>
<dbReference type="InterPro" id="IPR006311">
    <property type="entry name" value="TAT_signal"/>
</dbReference>
<keyword evidence="2" id="KW-0186">Copper</keyword>
<dbReference type="NCBIfam" id="TIGR01409">
    <property type="entry name" value="TAT_signal_seq"/>
    <property type="match status" value="1"/>
</dbReference>
<keyword evidence="5" id="KW-1185">Reference proteome</keyword>
<gene>
    <name evidence="4" type="ORF">EBAPG3_010310</name>
</gene>
<sequence length="570" mass="62849">MQNNKSRSLSMSRREFLKTTAAAATTMGAAALPFSKLYAQGPAKYRRMNISSPEARRTIESYKKAIRAMLALPPSDPRNWYRIALTHTMDCPHGNWWFLVWHRGYIGWFEQICRELSGDPAFALPYWDWTENTDPRKPFRPSVPAVMFEDVLTPTDSVYIPHFREFQARYRDVMAKADYWKRIYKPDGEFDDATQYGQLLARGIRTPDDLWFDIIDDPRGTFFFDQAHARGLTKAKPGFDGKTAKAVSLQTLLDALAPRDFLTFASPKTMGHSGLTGFGVLEGQPHNRVHNCVGGIFTEAGGNTTDSGGFMQANLSPVDPLFFLHHSNIDRLWDVWTRKQQARGYPVLPEGSDYDAWSAEPFLFFADSKGRPVIKTTAGDYATIGDFNYDYQPGSGEQVVPPVLTAGALKARAVTRIERFSAQITRPTANATGTASGAVMIPPALLQGRMEPEAPRLFAQVTIALPPLAHGHDFAVLVNAPAGATGADPSSPHYAGTLSMFGHHLVHAPVTFTVPLSGTIAALHEGKLLQANAPLDIRIVPEQMALPRVLAAKPGMKAKAEVLSIVVEAH</sequence>
<reference evidence="4 5" key="1">
    <citation type="journal article" date="2015" name="Int. J. Syst. Evol. Microbiol.">
        <title>Nitrosospira lacus sp. nov., a psychrotolerant, ammonia-oxidizing bacterium from sandy lake sediment.</title>
        <authorList>
            <person name="Urakawa H."/>
            <person name="Garcia J.C."/>
            <person name="Nielsen J.L."/>
            <person name="Le V.Q."/>
            <person name="Kozlowski J.A."/>
            <person name="Stein L.Y."/>
            <person name="Lim C.K."/>
            <person name="Pommerening-Roser A."/>
            <person name="Martens-Habbena W."/>
            <person name="Stahl D.A."/>
            <person name="Klotz M.G."/>
        </authorList>
    </citation>
    <scope>NUCLEOTIDE SEQUENCE [LARGE SCALE GENOMIC DNA]</scope>
    <source>
        <strain evidence="4 5">APG3</strain>
    </source>
</reference>
<name>A0A1W6SQT2_9PROT</name>
<evidence type="ECO:0000256" key="2">
    <source>
        <dbReference type="ARBA" id="ARBA00023008"/>
    </source>
</evidence>
<dbReference type="Gene3D" id="1.10.1280.10">
    <property type="entry name" value="Di-copper center containing domain from catechol oxidase"/>
    <property type="match status" value="1"/>
</dbReference>
<dbReference type="PROSITE" id="PS51318">
    <property type="entry name" value="TAT"/>
    <property type="match status" value="1"/>
</dbReference>